<protein>
    <submittedName>
        <fullName evidence="4">NAD(P)-dependent dehydrogenase (Short-subunit alcohol dehydrogenase family)</fullName>
    </submittedName>
    <submittedName>
        <fullName evidence="3">Short-chain dehydrogenase</fullName>
    </submittedName>
</protein>
<dbReference type="InterPro" id="IPR036291">
    <property type="entry name" value="NAD(P)-bd_dom_sf"/>
</dbReference>
<comment type="caution">
    <text evidence="3">The sequence shown here is derived from an EMBL/GenBank/DDBJ whole genome shotgun (WGS) entry which is preliminary data.</text>
</comment>
<dbReference type="AlphaFoldDB" id="A0A9W6IUU0"/>
<evidence type="ECO:0000313" key="5">
    <source>
        <dbReference type="Proteomes" id="UP000758856"/>
    </source>
</evidence>
<dbReference type="Proteomes" id="UP001143400">
    <property type="component" value="Unassembled WGS sequence"/>
</dbReference>
<dbReference type="SUPFAM" id="SSF51735">
    <property type="entry name" value="NAD(P)-binding Rossmann-fold domains"/>
    <property type="match status" value="1"/>
</dbReference>
<dbReference type="Pfam" id="PF13561">
    <property type="entry name" value="adh_short_C2"/>
    <property type="match status" value="1"/>
</dbReference>
<keyword evidence="2" id="KW-0560">Oxidoreductase</keyword>
<evidence type="ECO:0000256" key="1">
    <source>
        <dbReference type="ARBA" id="ARBA00006484"/>
    </source>
</evidence>
<reference evidence="3" key="3">
    <citation type="submission" date="2023-01" db="EMBL/GenBank/DDBJ databases">
        <authorList>
            <person name="Sun Q."/>
            <person name="Evtushenko L."/>
        </authorList>
    </citation>
    <scope>NUCLEOTIDE SEQUENCE</scope>
    <source>
        <strain evidence="3">VKM B-1606</strain>
    </source>
</reference>
<comment type="similarity">
    <text evidence="1">Belongs to the short-chain dehydrogenases/reductases (SDR) family.</text>
</comment>
<accession>A0A9W6IUU0</accession>
<dbReference type="RefSeq" id="WP_204950803.1">
    <property type="nucleotide sequence ID" value="NZ_BSFF01000003.1"/>
</dbReference>
<evidence type="ECO:0000313" key="6">
    <source>
        <dbReference type="Proteomes" id="UP001143400"/>
    </source>
</evidence>
<reference evidence="3" key="1">
    <citation type="journal article" date="2014" name="Int. J. Syst. Evol. Microbiol.">
        <title>Complete genome sequence of Corynebacterium casei LMG S-19264T (=DSM 44701T), isolated from a smear-ripened cheese.</title>
        <authorList>
            <consortium name="US DOE Joint Genome Institute (JGI-PGF)"/>
            <person name="Walter F."/>
            <person name="Albersmeier A."/>
            <person name="Kalinowski J."/>
            <person name="Ruckert C."/>
        </authorList>
    </citation>
    <scope>NUCLEOTIDE SEQUENCE</scope>
    <source>
        <strain evidence="3">VKM B-1606</strain>
    </source>
</reference>
<evidence type="ECO:0000313" key="4">
    <source>
        <dbReference type="EMBL" id="MBM7852409.1"/>
    </source>
</evidence>
<dbReference type="EMBL" id="JAFBCY010000003">
    <property type="protein sequence ID" value="MBM7852409.1"/>
    <property type="molecule type" value="Genomic_DNA"/>
</dbReference>
<sequence>MKLQGKKVVLLGGTSGIGLAVAQAATAEGAEVVIASSNPGRVNEALAMMSVGSTGAVVDLLDANSIAKFFETVGAFDHLVYTAGEGLKLSPLASMTLDEARTFFELRYWGALGAVKAAHGKLRPGGSIVFTSGIAGARPGPGWSVAASICSAMEGLTRALAVELAPLRVNIVSPGVVRSPLWRDMDDGVRSAFYVDQADRLPVRHVGEPIEVAQAYVYLMAQTYGTGQTLVVDGGGVLV</sequence>
<dbReference type="PANTHER" id="PTHR43477:SF1">
    <property type="entry name" value="DIHYDROANTICAPSIN 7-DEHYDROGENASE"/>
    <property type="match status" value="1"/>
</dbReference>
<evidence type="ECO:0000313" key="3">
    <source>
        <dbReference type="EMBL" id="GLK56618.1"/>
    </source>
</evidence>
<reference evidence="4 5" key="2">
    <citation type="submission" date="2021-01" db="EMBL/GenBank/DDBJ databases">
        <title>Genomic Encyclopedia of Type Strains, Phase IV (KMG-IV): sequencing the most valuable type-strain genomes for metagenomic binning, comparative biology and taxonomic classification.</title>
        <authorList>
            <person name="Goeker M."/>
        </authorList>
    </citation>
    <scope>NUCLEOTIDE SEQUENCE [LARGE SCALE GENOMIC DNA]</scope>
    <source>
        <strain evidence="4 5">DSM 6130</strain>
    </source>
</reference>
<dbReference type="InterPro" id="IPR002347">
    <property type="entry name" value="SDR_fam"/>
</dbReference>
<gene>
    <name evidence="3" type="ORF">GCM10008170_26370</name>
    <name evidence="4" type="ORF">JOD31_002651</name>
</gene>
<dbReference type="CDD" id="cd11731">
    <property type="entry name" value="Lin1944_like_SDR_c"/>
    <property type="match status" value="1"/>
</dbReference>
<dbReference type="Proteomes" id="UP000758856">
    <property type="component" value="Unassembled WGS sequence"/>
</dbReference>
<keyword evidence="5" id="KW-1185">Reference proteome</keyword>
<dbReference type="Gene3D" id="3.40.50.720">
    <property type="entry name" value="NAD(P)-binding Rossmann-like Domain"/>
    <property type="match status" value="1"/>
</dbReference>
<evidence type="ECO:0000256" key="2">
    <source>
        <dbReference type="ARBA" id="ARBA00023002"/>
    </source>
</evidence>
<dbReference type="EMBL" id="BSFF01000003">
    <property type="protein sequence ID" value="GLK56618.1"/>
    <property type="molecule type" value="Genomic_DNA"/>
</dbReference>
<dbReference type="PRINTS" id="PR00081">
    <property type="entry name" value="GDHRDH"/>
</dbReference>
<name>A0A9W6IUU0_9HYPH</name>
<dbReference type="GO" id="GO:0016491">
    <property type="term" value="F:oxidoreductase activity"/>
    <property type="evidence" value="ECO:0007669"/>
    <property type="project" value="UniProtKB-KW"/>
</dbReference>
<dbReference type="InterPro" id="IPR051122">
    <property type="entry name" value="SDR_DHRS6-like"/>
</dbReference>
<proteinExistence type="inferred from homology"/>
<organism evidence="3 6">
    <name type="scientific">Methylopila capsulata</name>
    <dbReference type="NCBI Taxonomy" id="61654"/>
    <lineage>
        <taxon>Bacteria</taxon>
        <taxon>Pseudomonadati</taxon>
        <taxon>Pseudomonadota</taxon>
        <taxon>Alphaproteobacteria</taxon>
        <taxon>Hyphomicrobiales</taxon>
        <taxon>Methylopilaceae</taxon>
        <taxon>Methylopila</taxon>
    </lineage>
</organism>
<dbReference type="PANTHER" id="PTHR43477">
    <property type="entry name" value="DIHYDROANTICAPSIN 7-DEHYDROGENASE"/>
    <property type="match status" value="1"/>
</dbReference>